<dbReference type="SUPFAM" id="SSF55282">
    <property type="entry name" value="RL5-like"/>
    <property type="match status" value="1"/>
</dbReference>
<dbReference type="GO" id="GO:0005840">
    <property type="term" value="C:ribosome"/>
    <property type="evidence" value="ECO:0007669"/>
    <property type="project" value="UniProtKB-KW"/>
</dbReference>
<keyword evidence="7" id="KW-0496">Mitochondrion</keyword>
<dbReference type="OrthoDB" id="539541at2759"/>
<dbReference type="Proteomes" id="UP000002009">
    <property type="component" value="Mitochondrion MT"/>
</dbReference>
<organism evidence="7 8">
    <name type="scientific">Micromonas commoda (strain RCC299 / NOUM17 / CCMP2709)</name>
    <name type="common">Picoplanktonic green alga</name>
    <dbReference type="NCBI Taxonomy" id="296587"/>
    <lineage>
        <taxon>Eukaryota</taxon>
        <taxon>Viridiplantae</taxon>
        <taxon>Chlorophyta</taxon>
        <taxon>Mamiellophyceae</taxon>
        <taxon>Mamiellales</taxon>
        <taxon>Mamiellaceae</taxon>
        <taxon>Micromonas</taxon>
    </lineage>
</organism>
<evidence type="ECO:0000313" key="7">
    <source>
        <dbReference type="EMBL" id="ACO55613.1"/>
    </source>
</evidence>
<dbReference type="AlphaFoldDB" id="C1KRI1"/>
<dbReference type="PANTHER" id="PTHR11994">
    <property type="entry name" value="60S RIBOSOMAL PROTEIN L11-RELATED"/>
    <property type="match status" value="1"/>
</dbReference>
<name>C1KRI1_MICCC</name>
<keyword evidence="2 4" id="KW-0689">Ribosomal protein</keyword>
<dbReference type="FunCoup" id="C1KRI1">
    <property type="interactions" value="649"/>
</dbReference>
<dbReference type="STRING" id="296587.C1KRI1"/>
<dbReference type="EMBL" id="FJ859351">
    <property type="protein sequence ID" value="ACO55613.1"/>
    <property type="molecule type" value="Genomic_DNA"/>
</dbReference>
<dbReference type="Pfam" id="PF00673">
    <property type="entry name" value="Ribosomal_L5_C"/>
    <property type="match status" value="1"/>
</dbReference>
<dbReference type="Pfam" id="PF00281">
    <property type="entry name" value="Ribosomal_L5"/>
    <property type="match status" value="1"/>
</dbReference>
<dbReference type="InterPro" id="IPR031310">
    <property type="entry name" value="Ribosomal_uL5_N"/>
</dbReference>
<evidence type="ECO:0000256" key="4">
    <source>
        <dbReference type="RuleBase" id="RU003930"/>
    </source>
</evidence>
<evidence type="ECO:0000259" key="6">
    <source>
        <dbReference type="Pfam" id="PF00673"/>
    </source>
</evidence>
<feature type="domain" description="Large ribosomal subunit protein uL5 C-terminal" evidence="6">
    <location>
        <begin position="85"/>
        <end position="176"/>
    </location>
</feature>
<sequence length="185" mass="20802">MNTNHSLIPQLLARDLLVKISCGSSFNLPSIEKVGIHYTSKNVSADPKQSILAFTALQCISGQTPTVVRAKKAVATFKLKKKQIVGWKVTLRNKFMYNFLMQCMNIVLPQIKQFKRIQVSKSQPNVHFGIDQVLFFPALKNHVNVFETLNGFSIHLHTNAKTVENTLLICSGIKLPVKIQNKEVN</sequence>
<gene>
    <name evidence="7" type="primary">rpl5</name>
    <name evidence="7" type="ORF">MicpuN_mit66</name>
</gene>
<accession>C1KRI1</accession>
<evidence type="ECO:0000256" key="1">
    <source>
        <dbReference type="ARBA" id="ARBA00008553"/>
    </source>
</evidence>
<keyword evidence="8" id="KW-1185">Reference proteome</keyword>
<proteinExistence type="inferred from homology"/>
<dbReference type="GO" id="GO:0003735">
    <property type="term" value="F:structural constituent of ribosome"/>
    <property type="evidence" value="ECO:0007669"/>
    <property type="project" value="InterPro"/>
</dbReference>
<dbReference type="InParanoid" id="C1KRI1"/>
<dbReference type="GO" id="GO:0006412">
    <property type="term" value="P:translation"/>
    <property type="evidence" value="ECO:0007669"/>
    <property type="project" value="InterPro"/>
</dbReference>
<dbReference type="InterPro" id="IPR022803">
    <property type="entry name" value="Ribosomal_uL5_dom_sf"/>
</dbReference>
<protein>
    <submittedName>
        <fullName evidence="7">Ribosomal protein L5</fullName>
    </submittedName>
</protein>
<keyword evidence="3 4" id="KW-0687">Ribonucleoprotein</keyword>
<feature type="domain" description="Large ribosomal subunit protein uL5 N-terminal" evidence="5">
    <location>
        <begin position="27"/>
        <end position="80"/>
    </location>
</feature>
<evidence type="ECO:0000256" key="2">
    <source>
        <dbReference type="ARBA" id="ARBA00022980"/>
    </source>
</evidence>
<dbReference type="Gene3D" id="3.30.1440.10">
    <property type="match status" value="1"/>
</dbReference>
<dbReference type="KEGG" id="mis:MicpuN_mit66"/>
<dbReference type="PIRSF" id="PIRSF002161">
    <property type="entry name" value="Ribosomal_L5"/>
    <property type="match status" value="1"/>
</dbReference>
<dbReference type="InterPro" id="IPR002132">
    <property type="entry name" value="Ribosomal_uL5"/>
</dbReference>
<dbReference type="GO" id="GO:1990904">
    <property type="term" value="C:ribonucleoprotein complex"/>
    <property type="evidence" value="ECO:0007669"/>
    <property type="project" value="UniProtKB-KW"/>
</dbReference>
<dbReference type="RefSeq" id="YP_002860149.1">
    <property type="nucleotide sequence ID" value="NC_012643.1"/>
</dbReference>
<reference evidence="7 8" key="1">
    <citation type="submission" date="2009-03" db="EMBL/GenBank/DDBJ databases">
        <authorList>
            <consortium name="Micromonas genome consortium"/>
            <person name="Robbens S."/>
            <person name="Rombauts S."/>
            <person name="Lucas S."/>
            <person name="Glavina del Rio T."/>
            <person name="Tice H."/>
            <person name="Bruce D."/>
            <person name="Pitluck S."/>
            <person name="Van de Peer Y."/>
            <person name="Zhou K."/>
            <person name="Grimwood J."/>
            <person name="Grigoriev I.V."/>
            <person name="Cuvelier M.L."/>
            <person name="Worden A.Z."/>
        </authorList>
    </citation>
    <scope>NUCLEOTIDE SEQUENCE [LARGE SCALE GENOMIC DNA]</scope>
    <source>
        <strain evidence="8">RCC299 / NOUM17</strain>
    </source>
</reference>
<dbReference type="InterPro" id="IPR031309">
    <property type="entry name" value="Ribosomal_uL5_C"/>
</dbReference>
<evidence type="ECO:0000256" key="3">
    <source>
        <dbReference type="ARBA" id="ARBA00023274"/>
    </source>
</evidence>
<evidence type="ECO:0000259" key="5">
    <source>
        <dbReference type="Pfam" id="PF00281"/>
    </source>
</evidence>
<evidence type="ECO:0000313" key="8">
    <source>
        <dbReference type="Proteomes" id="UP000002009"/>
    </source>
</evidence>
<comment type="similarity">
    <text evidence="1 4">Belongs to the universal ribosomal protein uL5 family.</text>
</comment>
<geneLocation type="mitochondrion" evidence="7"/>
<reference evidence="7 8" key="2">
    <citation type="submission" date="2009-04" db="EMBL/GenBank/DDBJ databases">
        <title>Green evolution and dynamic adaptations revealed by genomes of the marine picoeukaryotes Micromonas.</title>
        <authorList>
            <person name="Worden A.Z."/>
            <person name="Lee J.-H."/>
            <person name="Mock T."/>
            <person name="Rouze P."/>
            <person name="Simmons M.P."/>
            <person name="Aerts A.L."/>
            <person name="Allen A.E."/>
            <person name="Cuvelier M.L."/>
            <person name="Derelle E."/>
            <person name="Everett M.V."/>
            <person name="Foulon E."/>
            <person name="Grimwood J."/>
            <person name="Gundlach H."/>
            <person name="Henrissat B."/>
            <person name="Napoli C."/>
            <person name="McDonald S.M."/>
            <person name="Schnitzler Parker M."/>
            <person name="Rombauts S."/>
            <person name="Salamov A."/>
            <person name="Von Dassow P."/>
            <person name="Badger J.H."/>
            <person name="Coutinho P.M."/>
            <person name="Demir E."/>
            <person name="Dubchak I."/>
            <person name="Gentemann C."/>
            <person name="Eikrem W."/>
            <person name="Gready J.E."/>
            <person name="John U."/>
            <person name="Lanier W."/>
            <person name="Lindquist E.A."/>
            <person name="Lucas S."/>
            <person name="Mayer K.F.X."/>
            <person name="Moreau H."/>
            <person name="Not F."/>
            <person name="Otillar R."/>
            <person name="Panaud O."/>
            <person name="Pangilinan J."/>
            <person name="Paulsen I."/>
            <person name="Piegu B."/>
            <person name="Poliakov A."/>
            <person name="Robbens S."/>
            <person name="Schmutz J."/>
            <person name="Toulza E."/>
            <person name="Wyss T."/>
            <person name="Zelensky A."/>
            <person name="Zhou K."/>
            <person name="Armbrust E.V."/>
            <person name="Bhattacharya D."/>
            <person name="Goodenough U.W."/>
            <person name="Van de Peer Y."/>
            <person name="Grigoriev I.V."/>
        </authorList>
    </citation>
    <scope>NUCLEOTIDE SEQUENCE [LARGE SCALE GENOMIC DNA]</scope>
    <source>
        <strain evidence="8">RCC299 / NOUM17</strain>
    </source>
</reference>
<dbReference type="GeneID" id="7804378"/>